<reference evidence="5 6" key="1">
    <citation type="submission" date="2020-06" db="EMBL/GenBank/DDBJ databases">
        <title>High-quality draft genome of sulfate reducer Desulfobacter latus type strain AcrS2 isolated from marine sediment.</title>
        <authorList>
            <person name="Hoppe M."/>
            <person name="Larsen C.K."/>
            <person name="Marshall I.P.G."/>
            <person name="Schramm A."/>
            <person name="Marietou A.G."/>
        </authorList>
    </citation>
    <scope>NUCLEOTIDE SEQUENCE [LARGE SCALE GENOMIC DNA]</scope>
    <source>
        <strain evidence="5 6">AcRS2</strain>
    </source>
</reference>
<organism evidence="5 6">
    <name type="scientific">Desulfobacter latus</name>
    <dbReference type="NCBI Taxonomy" id="2292"/>
    <lineage>
        <taxon>Bacteria</taxon>
        <taxon>Pseudomonadati</taxon>
        <taxon>Thermodesulfobacteriota</taxon>
        <taxon>Desulfobacteria</taxon>
        <taxon>Desulfobacterales</taxon>
        <taxon>Desulfobacteraceae</taxon>
        <taxon>Desulfobacter</taxon>
    </lineage>
</organism>
<dbReference type="PANTHER" id="PTHR30408">
    <property type="entry name" value="TYPE-1 RESTRICTION ENZYME ECOKI SPECIFICITY PROTEIN"/>
    <property type="match status" value="1"/>
</dbReference>
<evidence type="ECO:0000256" key="1">
    <source>
        <dbReference type="ARBA" id="ARBA00010923"/>
    </source>
</evidence>
<protein>
    <submittedName>
        <fullName evidence="5">Restriction endonuclease subunit S</fullName>
    </submittedName>
</protein>
<keyword evidence="3" id="KW-0238">DNA-binding</keyword>
<dbReference type="Proteomes" id="UP000553343">
    <property type="component" value="Unassembled WGS sequence"/>
</dbReference>
<dbReference type="Pfam" id="PF01420">
    <property type="entry name" value="Methylase_S"/>
    <property type="match status" value="2"/>
</dbReference>
<feature type="domain" description="Type I restriction modification DNA specificity" evidence="4">
    <location>
        <begin position="58"/>
        <end position="181"/>
    </location>
</feature>
<keyword evidence="5" id="KW-0255">Endonuclease</keyword>
<dbReference type="GO" id="GO:0003677">
    <property type="term" value="F:DNA binding"/>
    <property type="evidence" value="ECO:0007669"/>
    <property type="project" value="UniProtKB-KW"/>
</dbReference>
<dbReference type="InterPro" id="IPR052021">
    <property type="entry name" value="Type-I_RS_S_subunit"/>
</dbReference>
<comment type="similarity">
    <text evidence="1">Belongs to the type-I restriction system S methylase family.</text>
</comment>
<evidence type="ECO:0000256" key="2">
    <source>
        <dbReference type="ARBA" id="ARBA00022747"/>
    </source>
</evidence>
<dbReference type="PANTHER" id="PTHR30408:SF13">
    <property type="entry name" value="TYPE I RESTRICTION ENZYME HINDI SPECIFICITY SUBUNIT"/>
    <property type="match status" value="1"/>
</dbReference>
<dbReference type="EMBL" id="JACADJ010000025">
    <property type="protein sequence ID" value="NWH05125.1"/>
    <property type="molecule type" value="Genomic_DNA"/>
</dbReference>
<evidence type="ECO:0000256" key="3">
    <source>
        <dbReference type="ARBA" id="ARBA00023125"/>
    </source>
</evidence>
<dbReference type="AlphaFoldDB" id="A0A850T7R0"/>
<dbReference type="SUPFAM" id="SSF116734">
    <property type="entry name" value="DNA methylase specificity domain"/>
    <property type="match status" value="2"/>
</dbReference>
<dbReference type="CDD" id="cd17246">
    <property type="entry name" value="RMtype1_S_SonII-TRD2-CR2_like"/>
    <property type="match status" value="1"/>
</dbReference>
<dbReference type="GO" id="GO:0004519">
    <property type="term" value="F:endonuclease activity"/>
    <property type="evidence" value="ECO:0007669"/>
    <property type="project" value="UniProtKB-KW"/>
</dbReference>
<accession>A0A850T7R0</accession>
<dbReference type="CDD" id="cd17495">
    <property type="entry name" value="RMtype1_S_Cep9333ORF4827P-TRD2-CR2_like"/>
    <property type="match status" value="1"/>
</dbReference>
<dbReference type="Gene3D" id="3.90.220.20">
    <property type="entry name" value="DNA methylase specificity domains"/>
    <property type="match status" value="2"/>
</dbReference>
<comment type="caution">
    <text evidence="5">The sequence shown here is derived from an EMBL/GenBank/DDBJ whole genome shotgun (WGS) entry which is preliminary data.</text>
</comment>
<dbReference type="InterPro" id="IPR044946">
    <property type="entry name" value="Restrct_endonuc_typeI_TRD_sf"/>
</dbReference>
<dbReference type="InterPro" id="IPR000055">
    <property type="entry name" value="Restrct_endonuc_typeI_TRD"/>
</dbReference>
<keyword evidence="5" id="KW-0540">Nuclease</keyword>
<name>A0A850T7R0_9BACT</name>
<keyword evidence="2" id="KW-0680">Restriction system</keyword>
<dbReference type="RefSeq" id="WP_178366578.1">
    <property type="nucleotide sequence ID" value="NZ_JACADJ010000025.1"/>
</dbReference>
<evidence type="ECO:0000259" key="4">
    <source>
        <dbReference type="Pfam" id="PF01420"/>
    </source>
</evidence>
<keyword evidence="5" id="KW-0378">Hydrolase</keyword>
<feature type="domain" description="Type I restriction modification DNA specificity" evidence="4">
    <location>
        <begin position="210"/>
        <end position="364"/>
    </location>
</feature>
<evidence type="ECO:0000313" key="5">
    <source>
        <dbReference type="EMBL" id="NWH05125.1"/>
    </source>
</evidence>
<keyword evidence="6" id="KW-1185">Reference proteome</keyword>
<sequence length="394" mass="44480">MRHEKRPIKAFAVGIYDGPHATPKEASEGPIFLGIKNVTPGGRLDLENVKHISPGDFPKWTKRVQPQENDIVFSYEATLHRYALIPNGFLGCLGRRMALVRPDTTKVNPKYLHYYFLSSEWRATVESNVIVGATVERVPIKRFPDFEVYIPPLDTQNKIASILSAYDDLIENNNRRIALLEESARLLYREWFVRLRFPGHENTRITDGVPDGWEIKQLKDVAALTMGQSPKSEYYNSSGEGLPFHQGVTDFGFRFVSHKKFSTAGNRIAEPGDILCSVRAPVGRLNRTVDKIILGRGLASIRSKAGYQSHLYYQLRNHFFQEDIIGGGAIFASVTKKLLSEQGLLTPPENIIKQYEDISAPIDQQILNLTLQNQKLKTARDLLLPKLINGEIPV</sequence>
<proteinExistence type="inferred from homology"/>
<gene>
    <name evidence="5" type="ORF">HXW94_09030</name>
</gene>
<dbReference type="GO" id="GO:0009307">
    <property type="term" value="P:DNA restriction-modification system"/>
    <property type="evidence" value="ECO:0007669"/>
    <property type="project" value="UniProtKB-KW"/>
</dbReference>
<evidence type="ECO:0000313" key="6">
    <source>
        <dbReference type="Proteomes" id="UP000553343"/>
    </source>
</evidence>